<name>G7VFP7_9CREN</name>
<dbReference type="eggNOG" id="arCOG05521">
    <property type="taxonomic scope" value="Archaea"/>
</dbReference>
<evidence type="ECO:0000259" key="1">
    <source>
        <dbReference type="Pfam" id="PF01022"/>
    </source>
</evidence>
<feature type="domain" description="HTH arsR-type" evidence="1">
    <location>
        <begin position="25"/>
        <end position="68"/>
    </location>
</feature>
<keyword evidence="3" id="KW-1185">Reference proteome</keyword>
<accession>G7VFP7</accession>
<dbReference type="InterPro" id="IPR036390">
    <property type="entry name" value="WH_DNA-bd_sf"/>
</dbReference>
<proteinExistence type="predicted"/>
<evidence type="ECO:0000313" key="2">
    <source>
        <dbReference type="EMBL" id="AET34253.1"/>
    </source>
</evidence>
<gene>
    <name evidence="2" type="ORF">P186_2877</name>
</gene>
<dbReference type="AlphaFoldDB" id="G7VFP7"/>
<dbReference type="InterPro" id="IPR036388">
    <property type="entry name" value="WH-like_DNA-bd_sf"/>
</dbReference>
<dbReference type="STRING" id="1104324.P186_2877"/>
<dbReference type="InterPro" id="IPR001845">
    <property type="entry name" value="HTH_ArsR_DNA-bd_dom"/>
</dbReference>
<dbReference type="Proteomes" id="UP000005867">
    <property type="component" value="Chromosome"/>
</dbReference>
<dbReference type="CDD" id="cd00090">
    <property type="entry name" value="HTH_ARSR"/>
    <property type="match status" value="1"/>
</dbReference>
<protein>
    <recommendedName>
        <fullName evidence="1">HTH arsR-type domain-containing protein</fullName>
    </recommendedName>
</protein>
<dbReference type="HOGENOM" id="CLU_1292076_0_0_2"/>
<dbReference type="GO" id="GO:0003700">
    <property type="term" value="F:DNA-binding transcription factor activity"/>
    <property type="evidence" value="ECO:0007669"/>
    <property type="project" value="InterPro"/>
</dbReference>
<dbReference type="SUPFAM" id="SSF46785">
    <property type="entry name" value="Winged helix' DNA-binding domain"/>
    <property type="match status" value="1"/>
</dbReference>
<dbReference type="KEGG" id="pyr:P186_2877"/>
<reference evidence="2 3" key="1">
    <citation type="journal article" date="2012" name="J. Bacteriol.">
        <title>Complete genome sequence of strain 1860, a crenarchaeon of the genus pyrobaculum able to grow with various electron acceptors.</title>
        <authorList>
            <person name="Mardanov A.V."/>
            <person name="Gumerov V.M."/>
            <person name="Slobodkina G.B."/>
            <person name="Beletsky A.V."/>
            <person name="Bonch-Osmolovskaya E.A."/>
            <person name="Ravin N.V."/>
            <person name="Skryabin K.G."/>
        </authorList>
    </citation>
    <scope>NUCLEOTIDE SEQUENCE [LARGE SCALE GENOMIC DNA]</scope>
    <source>
        <strain evidence="2 3">1860</strain>
    </source>
</reference>
<organism evidence="2 3">
    <name type="scientific">Pyrobaculum ferrireducens</name>
    <dbReference type="NCBI Taxonomy" id="1104324"/>
    <lineage>
        <taxon>Archaea</taxon>
        <taxon>Thermoproteota</taxon>
        <taxon>Thermoprotei</taxon>
        <taxon>Thermoproteales</taxon>
        <taxon>Thermoproteaceae</taxon>
        <taxon>Pyrobaculum</taxon>
    </lineage>
</organism>
<dbReference type="Pfam" id="PF01022">
    <property type="entry name" value="HTH_5"/>
    <property type="match status" value="1"/>
</dbReference>
<dbReference type="Gene3D" id="1.10.10.10">
    <property type="entry name" value="Winged helix-like DNA-binding domain superfamily/Winged helix DNA-binding domain"/>
    <property type="match status" value="1"/>
</dbReference>
<sequence length="213" mass="25447">MVIYLADKNAKSLNSKIHVVYMDIREEILKLLRERGELSTSELVQYLKQPRHRVLKALNKLYFEGVVEPYKKNRRYYWRLASGYVAVAPIHFTAEPVLYIEGVIEPIYRRVQDRVDAFIFTHVKNKEYWLCDCDSGYYILTDQPVDGCNCKLRHAFGDRKLAMIYLPKELRFRYWKSYRYAEGDAEFVLLLPEEQDSEELRRKYETYAKGLIH</sequence>
<evidence type="ECO:0000313" key="3">
    <source>
        <dbReference type="Proteomes" id="UP000005867"/>
    </source>
</evidence>
<dbReference type="BioCyc" id="PSP1104324:GJSN-2815-MONOMER"/>
<dbReference type="EMBL" id="CP003098">
    <property type="protein sequence ID" value="AET34253.1"/>
    <property type="molecule type" value="Genomic_DNA"/>
</dbReference>
<dbReference type="InterPro" id="IPR011991">
    <property type="entry name" value="ArsR-like_HTH"/>
</dbReference>